<evidence type="ECO:0000313" key="3">
    <source>
        <dbReference type="Proteomes" id="UP000287651"/>
    </source>
</evidence>
<reference evidence="2 3" key="1">
    <citation type="journal article" date="2014" name="Agronomy (Basel)">
        <title>A Draft Genome Sequence for Ensete ventricosum, the Drought-Tolerant Tree Against Hunger.</title>
        <authorList>
            <person name="Harrison J."/>
            <person name="Moore K.A."/>
            <person name="Paszkiewicz K."/>
            <person name="Jones T."/>
            <person name="Grant M."/>
            <person name="Ambacheew D."/>
            <person name="Muzemil S."/>
            <person name="Studholme D.J."/>
        </authorList>
    </citation>
    <scope>NUCLEOTIDE SEQUENCE [LARGE SCALE GENOMIC DNA]</scope>
</reference>
<feature type="compositionally biased region" description="Basic and acidic residues" evidence="1">
    <location>
        <begin position="32"/>
        <end position="48"/>
    </location>
</feature>
<proteinExistence type="predicted"/>
<evidence type="ECO:0000256" key="1">
    <source>
        <dbReference type="SAM" id="MobiDB-lite"/>
    </source>
</evidence>
<name>A0A426Z6Q5_ENSVE</name>
<accession>A0A426Z6Q5</accession>
<dbReference type="AlphaFoldDB" id="A0A426Z6Q5"/>
<gene>
    <name evidence="2" type="ORF">B296_00044573</name>
</gene>
<feature type="non-terminal residue" evidence="2">
    <location>
        <position position="68"/>
    </location>
</feature>
<sequence>MDKVVVDDEVAYGRVKALATDRQSGKQWSKPRVGDDGRSHGTQAEHGRCCGRRGKLWTDDGEDYELSI</sequence>
<evidence type="ECO:0000313" key="2">
    <source>
        <dbReference type="EMBL" id="RRT59651.1"/>
    </source>
</evidence>
<feature type="region of interest" description="Disordered" evidence="1">
    <location>
        <begin position="19"/>
        <end position="52"/>
    </location>
</feature>
<dbReference type="EMBL" id="AMZH03008123">
    <property type="protein sequence ID" value="RRT59651.1"/>
    <property type="molecule type" value="Genomic_DNA"/>
</dbReference>
<organism evidence="2 3">
    <name type="scientific">Ensete ventricosum</name>
    <name type="common">Abyssinian banana</name>
    <name type="synonym">Musa ensete</name>
    <dbReference type="NCBI Taxonomy" id="4639"/>
    <lineage>
        <taxon>Eukaryota</taxon>
        <taxon>Viridiplantae</taxon>
        <taxon>Streptophyta</taxon>
        <taxon>Embryophyta</taxon>
        <taxon>Tracheophyta</taxon>
        <taxon>Spermatophyta</taxon>
        <taxon>Magnoliopsida</taxon>
        <taxon>Liliopsida</taxon>
        <taxon>Zingiberales</taxon>
        <taxon>Musaceae</taxon>
        <taxon>Ensete</taxon>
    </lineage>
</organism>
<protein>
    <submittedName>
        <fullName evidence="2">Uncharacterized protein</fullName>
    </submittedName>
</protein>
<dbReference type="Proteomes" id="UP000287651">
    <property type="component" value="Unassembled WGS sequence"/>
</dbReference>
<comment type="caution">
    <text evidence="2">The sequence shown here is derived from an EMBL/GenBank/DDBJ whole genome shotgun (WGS) entry which is preliminary data.</text>
</comment>